<feature type="domain" description="Topo IIA-type catalytic" evidence="8">
    <location>
        <begin position="41"/>
        <end position="507"/>
    </location>
</feature>
<dbReference type="SUPFAM" id="SSF101904">
    <property type="entry name" value="GyrA/ParC C-terminal domain-like"/>
    <property type="match status" value="1"/>
</dbReference>
<keyword evidence="5 7" id="KW-0238">DNA-binding</keyword>
<dbReference type="Pfam" id="PF03989">
    <property type="entry name" value="DNA_gyraseA_C"/>
    <property type="match status" value="1"/>
</dbReference>
<dbReference type="GO" id="GO:0006265">
    <property type="term" value="P:DNA topological change"/>
    <property type="evidence" value="ECO:0007669"/>
    <property type="project" value="UniProtKB-UniRule"/>
</dbReference>
<gene>
    <name evidence="9" type="ORF">ACT17_28435</name>
</gene>
<dbReference type="InterPro" id="IPR006691">
    <property type="entry name" value="GyrA/parC_rep"/>
</dbReference>
<dbReference type="Gene3D" id="3.90.199.10">
    <property type="entry name" value="Topoisomerase II, domain 5"/>
    <property type="match status" value="1"/>
</dbReference>
<proteinExistence type="inferred from homology"/>
<reference evidence="9 10" key="1">
    <citation type="submission" date="2015-06" db="EMBL/GenBank/DDBJ databases">
        <title>Genome sequence of Mycobacterium conceptionense strain MLE.</title>
        <authorList>
            <person name="Greninger A.L."/>
            <person name="Cunningham G."/>
            <person name="Chiu C.Y."/>
            <person name="Miller S."/>
        </authorList>
    </citation>
    <scope>NUCLEOTIDE SEQUENCE [LARGE SCALE GENOMIC DNA]</scope>
    <source>
        <strain evidence="9 10">MLE</strain>
    </source>
</reference>
<dbReference type="InterPro" id="IPR013758">
    <property type="entry name" value="Topo_IIA_A/C_ab"/>
</dbReference>
<dbReference type="SMART" id="SM00434">
    <property type="entry name" value="TOP4c"/>
    <property type="match status" value="1"/>
</dbReference>
<dbReference type="PANTHER" id="PTHR43493:SF5">
    <property type="entry name" value="DNA GYRASE SUBUNIT A, CHLOROPLASTIC_MITOCHONDRIAL"/>
    <property type="match status" value="1"/>
</dbReference>
<evidence type="ECO:0000313" key="9">
    <source>
        <dbReference type="EMBL" id="KMV14855.1"/>
    </source>
</evidence>
<feature type="active site" description="O-(5'-phospho-DNA)-tyrosine intermediate" evidence="7">
    <location>
        <position position="128"/>
    </location>
</feature>
<dbReference type="SUPFAM" id="SSF56719">
    <property type="entry name" value="Type II DNA topoisomerase"/>
    <property type="match status" value="1"/>
</dbReference>
<dbReference type="InterPro" id="IPR050220">
    <property type="entry name" value="Type_II_DNA_Topoisomerases"/>
</dbReference>
<dbReference type="Proteomes" id="UP000037594">
    <property type="component" value="Unassembled WGS sequence"/>
</dbReference>
<name>A0A0J8U344_9MYCO</name>
<dbReference type="InterPro" id="IPR035516">
    <property type="entry name" value="Gyrase/topoIV_suA_C"/>
</dbReference>
<dbReference type="InterPro" id="IPR013760">
    <property type="entry name" value="Topo_IIA-like_dom_sf"/>
</dbReference>
<keyword evidence="4 7" id="KW-0799">Topoisomerase</keyword>
<dbReference type="Pfam" id="PF00521">
    <property type="entry name" value="DNA_topoisoIV"/>
    <property type="match status" value="1"/>
</dbReference>
<sequence length="714" mass="76978">MTATPTIPEQNGDLVHDQSAEDYWNHFQLQYMTYSVSDRAIPSAYDGLKPGQRRLLYQMHASKLLPGNKPQKSSKVCSAVTGNLHPHGGAAMYGAAALLAADFQRVKVIDGQGAFPRVQGDIPAADRYTEMRLSDPGAAMTEELSDHGVEMVPTFDGEWIEPKLLPARFPFLLCYGASGIAEGWATKVPAHNPREVMAACRALLADKDLSDEQLIELIPGPDWGCGASVIGSTGIAEYITTGKGAMTVRGTVTLEGKSVIVTELPPGIASSTIQEKIRSLVESGELPGVSDLTDLTDRRNGLRIVVTVKRGHDPEQVRDQLLSLTPLESTFAASLVALDSDRVPRWWTVRELITSFLHLRDTVVVRRSEHRLDKLTARQHLVRGLIAVHADIDAAVRVIRESDTVELARTGLQQLFTIDEQQADHVLSMQLRRLTKLDVLELHREAEKLAKEIATLERLVSSPAARRKVIDAELVQTAKLFDGAEYDRRTRLDFDAVPVSGTGSDDDGSRERAVNKNWRLDDRGIFSDSHGDLLSGGLAWAVWTDGRVKFTDGKGLPAKIRDMPVAPDISGLLISGVLPTGAHLALITRRGKVLRIDPAAVNPQGAAGNGVAGVKLAGDADDEVIAAFPVTGSETESILSVSEKGWKVTATADIPVKGRGGGGVGFHPFVNGEDSIVSAEVSPTGFMREDKPVRAEKRAKATVKGAPANVVPAG</sequence>
<evidence type="ECO:0000256" key="4">
    <source>
        <dbReference type="ARBA" id="ARBA00023029"/>
    </source>
</evidence>
<organism evidence="9 10">
    <name type="scientific">Mycolicibacterium conceptionense</name>
    <dbReference type="NCBI Taxonomy" id="451644"/>
    <lineage>
        <taxon>Bacteria</taxon>
        <taxon>Bacillati</taxon>
        <taxon>Actinomycetota</taxon>
        <taxon>Actinomycetes</taxon>
        <taxon>Mycobacteriales</taxon>
        <taxon>Mycobacteriaceae</taxon>
        <taxon>Mycolicibacterium</taxon>
    </lineage>
</organism>
<evidence type="ECO:0000256" key="3">
    <source>
        <dbReference type="ARBA" id="ARBA00012895"/>
    </source>
</evidence>
<accession>A0A0J8U344</accession>
<comment type="similarity">
    <text evidence="2">Belongs to the type II topoisomerase GyrA/ParC subunit family.</text>
</comment>
<dbReference type="Gene3D" id="1.10.268.10">
    <property type="entry name" value="Topoisomerase, domain 3"/>
    <property type="match status" value="1"/>
</dbReference>
<dbReference type="EC" id="5.6.2.2" evidence="3"/>
<evidence type="ECO:0000256" key="5">
    <source>
        <dbReference type="ARBA" id="ARBA00023125"/>
    </source>
</evidence>
<evidence type="ECO:0000256" key="2">
    <source>
        <dbReference type="ARBA" id="ARBA00008263"/>
    </source>
</evidence>
<evidence type="ECO:0000256" key="7">
    <source>
        <dbReference type="PROSITE-ProRule" id="PRU01384"/>
    </source>
</evidence>
<comment type="caution">
    <text evidence="9">The sequence shown here is derived from an EMBL/GenBank/DDBJ whole genome shotgun (WGS) entry which is preliminary data.</text>
</comment>
<evidence type="ECO:0000313" key="10">
    <source>
        <dbReference type="Proteomes" id="UP000037594"/>
    </source>
</evidence>
<dbReference type="AlphaFoldDB" id="A0A0J8U344"/>
<keyword evidence="6 7" id="KW-0413">Isomerase</keyword>
<protein>
    <recommendedName>
        <fullName evidence="3">DNA topoisomerase (ATP-hydrolyzing)</fullName>
        <ecNumber evidence="3">5.6.2.2</ecNumber>
    </recommendedName>
</protein>
<dbReference type="EMBL" id="LFOD01000039">
    <property type="protein sequence ID" value="KMV14855.1"/>
    <property type="molecule type" value="Genomic_DNA"/>
</dbReference>
<dbReference type="InterPro" id="IPR013757">
    <property type="entry name" value="Topo_IIA_A_a_sf"/>
</dbReference>
<evidence type="ECO:0000256" key="1">
    <source>
        <dbReference type="ARBA" id="ARBA00000185"/>
    </source>
</evidence>
<dbReference type="GO" id="GO:0009330">
    <property type="term" value="C:DNA topoisomerase type II (double strand cut, ATP-hydrolyzing) complex"/>
    <property type="evidence" value="ECO:0007669"/>
    <property type="project" value="TreeGrafter"/>
</dbReference>
<evidence type="ECO:0000256" key="6">
    <source>
        <dbReference type="ARBA" id="ARBA00023235"/>
    </source>
</evidence>
<dbReference type="GO" id="GO:0005737">
    <property type="term" value="C:cytoplasm"/>
    <property type="evidence" value="ECO:0007669"/>
    <property type="project" value="TreeGrafter"/>
</dbReference>
<dbReference type="Gene3D" id="3.30.1360.40">
    <property type="match status" value="1"/>
</dbReference>
<dbReference type="GO" id="GO:0034335">
    <property type="term" value="F:DNA negative supercoiling activity"/>
    <property type="evidence" value="ECO:0007669"/>
    <property type="project" value="UniProtKB-ARBA"/>
</dbReference>
<dbReference type="PANTHER" id="PTHR43493">
    <property type="entry name" value="DNA GYRASE/TOPOISOMERASE SUBUNIT A"/>
    <property type="match status" value="1"/>
</dbReference>
<dbReference type="GO" id="GO:0003677">
    <property type="term" value="F:DNA binding"/>
    <property type="evidence" value="ECO:0007669"/>
    <property type="project" value="UniProtKB-UniRule"/>
</dbReference>
<dbReference type="RefSeq" id="WP_048896395.1">
    <property type="nucleotide sequence ID" value="NZ_LFOD01000039.1"/>
</dbReference>
<dbReference type="InterPro" id="IPR002205">
    <property type="entry name" value="Topo_IIA_dom_A"/>
</dbReference>
<comment type="catalytic activity">
    <reaction evidence="1 7">
        <text>ATP-dependent breakage, passage and rejoining of double-stranded DNA.</text>
        <dbReference type="EC" id="5.6.2.2"/>
    </reaction>
</comment>
<dbReference type="GO" id="GO:0005524">
    <property type="term" value="F:ATP binding"/>
    <property type="evidence" value="ECO:0007669"/>
    <property type="project" value="InterPro"/>
</dbReference>
<dbReference type="PATRIC" id="fig|451644.5.peg.5828"/>
<evidence type="ECO:0000259" key="8">
    <source>
        <dbReference type="PROSITE" id="PS52040"/>
    </source>
</evidence>
<dbReference type="Gene3D" id="2.120.10.90">
    <property type="entry name" value="DNA gyrase/topoisomerase IV, subunit A, C-terminal"/>
    <property type="match status" value="1"/>
</dbReference>
<dbReference type="PROSITE" id="PS52040">
    <property type="entry name" value="TOPO_IIA"/>
    <property type="match status" value="1"/>
</dbReference>